<feature type="transmembrane region" description="Helical" evidence="1">
    <location>
        <begin position="287"/>
        <end position="307"/>
    </location>
</feature>
<dbReference type="VEuPathDB" id="FungiDB:RhiirA1_463883"/>
<sequence length="478" mass="56315">MSKYHTVEDNPIEWESDRNYGVTKNSFIFSFKDCDNIKKPIFSRIINEKSAILNKRTQESRSINWWRRPYFESNKKVKMENYNQMDVPTSTAFDIFFNGIILILYSTSFEPLLSATLKSKIKDLVILFVEPLIPLFYAFNKITCNQFTKKYFIFTCIYCIFLSITFISHYLIFIWFKKTNRYFKYKSLTHCIITLYLATLETSTRFLPVICLENIGELRNIAFKAPNAMVVFGIILAFLILVLILPHILYANRDEFPVFGNIIFALHIFSSCFSSIVYLVIIPSNVIYVKIAFNINLLLIMRFFSILEDKPSNKKRGWGCVVLFAFDDTEGIEKELKKEDRGQYWYTPYLSRPIIKPITKIINDTTKKNDKEIEYDEDKSICNKANILYYYKYGKVLEEKRIYQSTGTTPHEFVLERYIPGNNLHNEIKKANKVYTLFDGIGIEKIDYIESFSAEDIARLEYKEINEIINRINKIPYP</sequence>
<feature type="transmembrane region" description="Helical" evidence="1">
    <location>
        <begin position="228"/>
        <end position="250"/>
    </location>
</feature>
<proteinExistence type="predicted"/>
<gene>
    <name evidence="2" type="ORF">RhiirA1_463883</name>
</gene>
<keyword evidence="1" id="KW-0472">Membrane</keyword>
<feature type="transmembrane region" description="Helical" evidence="1">
    <location>
        <begin position="262"/>
        <end position="281"/>
    </location>
</feature>
<dbReference type="AlphaFoldDB" id="A0A2N0RJ65"/>
<dbReference type="EMBL" id="LLXH01000747">
    <property type="protein sequence ID" value="PKC63353.1"/>
    <property type="molecule type" value="Genomic_DNA"/>
</dbReference>
<feature type="transmembrane region" description="Helical" evidence="1">
    <location>
        <begin position="151"/>
        <end position="176"/>
    </location>
</feature>
<protein>
    <submittedName>
        <fullName evidence="2">Uncharacterized protein</fullName>
    </submittedName>
</protein>
<evidence type="ECO:0000313" key="3">
    <source>
        <dbReference type="Proteomes" id="UP000232688"/>
    </source>
</evidence>
<dbReference type="VEuPathDB" id="FungiDB:RhiirFUN_006204"/>
<accession>A0A2N0RJ65</accession>
<dbReference type="Proteomes" id="UP000232688">
    <property type="component" value="Unassembled WGS sequence"/>
</dbReference>
<dbReference type="VEuPathDB" id="FungiDB:FUN_004060"/>
<feature type="transmembrane region" description="Helical" evidence="1">
    <location>
        <begin position="91"/>
        <end position="109"/>
    </location>
</feature>
<keyword evidence="1" id="KW-1133">Transmembrane helix</keyword>
<comment type="caution">
    <text evidence="2">The sequence shown here is derived from an EMBL/GenBank/DDBJ whole genome shotgun (WGS) entry which is preliminary data.</text>
</comment>
<reference evidence="2 3" key="2">
    <citation type="submission" date="2017-10" db="EMBL/GenBank/DDBJ databases">
        <title>Genome analyses suggest a sexual origin of heterokaryosis in a supposedly ancient asexual fungus.</title>
        <authorList>
            <person name="Corradi N."/>
            <person name="Sedzielewska K."/>
            <person name="Noel J."/>
            <person name="Charron P."/>
            <person name="Farinelli L."/>
            <person name="Marton T."/>
            <person name="Kruger M."/>
            <person name="Pelin A."/>
            <person name="Brachmann A."/>
            <person name="Corradi N."/>
        </authorList>
    </citation>
    <scope>NUCLEOTIDE SEQUENCE [LARGE SCALE GENOMIC DNA]</scope>
    <source>
        <strain evidence="2 3">A1</strain>
    </source>
</reference>
<evidence type="ECO:0000256" key="1">
    <source>
        <dbReference type="SAM" id="Phobius"/>
    </source>
</evidence>
<evidence type="ECO:0000313" key="2">
    <source>
        <dbReference type="EMBL" id="PKC63353.1"/>
    </source>
</evidence>
<dbReference type="VEuPathDB" id="FungiDB:FUN_000388"/>
<keyword evidence="1" id="KW-0812">Transmembrane</keyword>
<name>A0A2N0RJ65_9GLOM</name>
<organism evidence="2 3">
    <name type="scientific">Rhizophagus irregularis</name>
    <dbReference type="NCBI Taxonomy" id="588596"/>
    <lineage>
        <taxon>Eukaryota</taxon>
        <taxon>Fungi</taxon>
        <taxon>Fungi incertae sedis</taxon>
        <taxon>Mucoromycota</taxon>
        <taxon>Glomeromycotina</taxon>
        <taxon>Glomeromycetes</taxon>
        <taxon>Glomerales</taxon>
        <taxon>Glomeraceae</taxon>
        <taxon>Rhizophagus</taxon>
    </lineage>
</organism>
<feature type="transmembrane region" description="Helical" evidence="1">
    <location>
        <begin position="121"/>
        <end position="139"/>
    </location>
</feature>
<reference evidence="2 3" key="1">
    <citation type="submission" date="2017-10" db="EMBL/GenBank/DDBJ databases">
        <title>Extensive intraspecific genome diversity in a model arbuscular mycorrhizal fungus.</title>
        <authorList>
            <person name="Chen E.C.H."/>
            <person name="Morin E."/>
            <person name="Baudet D."/>
            <person name="Noel J."/>
            <person name="Ndikumana S."/>
            <person name="Charron P."/>
            <person name="St-Onge C."/>
            <person name="Giorgi J."/>
            <person name="Grigoriev I.V."/>
            <person name="Roux C."/>
            <person name="Martin F.M."/>
            <person name="Corradi N."/>
        </authorList>
    </citation>
    <scope>NUCLEOTIDE SEQUENCE [LARGE SCALE GENOMIC DNA]</scope>
    <source>
        <strain evidence="2 3">A1</strain>
    </source>
</reference>